<keyword evidence="3" id="KW-1185">Reference proteome</keyword>
<proteinExistence type="predicted"/>
<keyword evidence="1" id="KW-0472">Membrane</keyword>
<dbReference type="EMBL" id="LWDV01000010">
    <property type="protein sequence ID" value="OCL25519.1"/>
    <property type="molecule type" value="Genomic_DNA"/>
</dbReference>
<comment type="caution">
    <text evidence="2">The sequence shown here is derived from an EMBL/GenBank/DDBJ whole genome shotgun (WGS) entry which is preliminary data.</text>
</comment>
<feature type="transmembrane region" description="Helical" evidence="1">
    <location>
        <begin position="20"/>
        <end position="44"/>
    </location>
</feature>
<dbReference type="RefSeq" id="WP_068719431.1">
    <property type="nucleotide sequence ID" value="NZ_LWDV01000010.1"/>
</dbReference>
<protein>
    <submittedName>
        <fullName evidence="2">Uncharacterized protein</fullName>
    </submittedName>
</protein>
<keyword evidence="1" id="KW-0812">Transmembrane</keyword>
<dbReference type="Proteomes" id="UP000093514">
    <property type="component" value="Unassembled WGS sequence"/>
</dbReference>
<keyword evidence="1" id="KW-1133">Transmembrane helix</keyword>
<feature type="transmembrane region" description="Helical" evidence="1">
    <location>
        <begin position="50"/>
        <end position="71"/>
    </location>
</feature>
<dbReference type="AlphaFoldDB" id="A0A1C0A5Y2"/>
<organism evidence="2 3">
    <name type="scientific">Orenia metallireducens</name>
    <dbReference type="NCBI Taxonomy" id="1413210"/>
    <lineage>
        <taxon>Bacteria</taxon>
        <taxon>Bacillati</taxon>
        <taxon>Bacillota</taxon>
        <taxon>Clostridia</taxon>
        <taxon>Halanaerobiales</taxon>
        <taxon>Halobacteroidaceae</taxon>
        <taxon>Orenia</taxon>
    </lineage>
</organism>
<reference evidence="2 3" key="2">
    <citation type="submission" date="2016-08" db="EMBL/GenBank/DDBJ databases">
        <title>Orenia metallireducens sp. nov. strain Z6, a Novel Metal-reducing Firmicute from the Deep Subsurface.</title>
        <authorList>
            <person name="Maxim B.I."/>
            <person name="Kenneth K."/>
            <person name="Flynn T.M."/>
            <person name="Oloughlin E.J."/>
            <person name="Locke R.A."/>
            <person name="Weber J.R."/>
            <person name="Egan S.M."/>
            <person name="Mackie R.I."/>
            <person name="Cann I.K."/>
        </authorList>
    </citation>
    <scope>NUCLEOTIDE SEQUENCE [LARGE SCALE GENOMIC DNA]</scope>
    <source>
        <strain evidence="2 3">Z6</strain>
    </source>
</reference>
<evidence type="ECO:0000313" key="2">
    <source>
        <dbReference type="EMBL" id="OCL25519.1"/>
    </source>
</evidence>
<accession>A0A1C0A5Y2</accession>
<evidence type="ECO:0000313" key="3">
    <source>
        <dbReference type="Proteomes" id="UP000093514"/>
    </source>
</evidence>
<evidence type="ECO:0000256" key="1">
    <source>
        <dbReference type="SAM" id="Phobius"/>
    </source>
</evidence>
<sequence length="85" mass="9438">MSENTTIIVKQEKSVGLSLLLTFLFGGLGLMYTSIGWGIFWFLVDAVAAIFTFGISAIFIHPIIMIIGAVMTNNYNKRLNNTYKS</sequence>
<name>A0A1C0A5Y2_9FIRM</name>
<gene>
    <name evidence="2" type="ORF">U472_14355</name>
</gene>
<reference evidence="3" key="1">
    <citation type="submission" date="2016-07" db="EMBL/GenBank/DDBJ databases">
        <authorList>
            <person name="Florea S."/>
            <person name="Webb J.S."/>
            <person name="Jaromczyk J."/>
            <person name="Schardl C.L."/>
        </authorList>
    </citation>
    <scope>NUCLEOTIDE SEQUENCE [LARGE SCALE GENOMIC DNA]</scope>
    <source>
        <strain evidence="3">Z6</strain>
    </source>
</reference>